<accession>A0ABS1BS50</accession>
<name>A0ABS1BS50_9NEIS</name>
<dbReference type="PROSITE" id="PS51257">
    <property type="entry name" value="PROKAR_LIPOPROTEIN"/>
    <property type="match status" value="1"/>
</dbReference>
<protein>
    <submittedName>
        <fullName evidence="2">Nitrous oxide reductase accessory protein NosL</fullName>
    </submittedName>
</protein>
<dbReference type="Proteomes" id="UP000614058">
    <property type="component" value="Unassembled WGS sequence"/>
</dbReference>
<comment type="caution">
    <text evidence="2">The sequence shown here is derived from an EMBL/GenBank/DDBJ whole genome shotgun (WGS) entry which is preliminary data.</text>
</comment>
<dbReference type="RefSeq" id="WP_200522218.1">
    <property type="nucleotide sequence ID" value="NZ_JAEHNZ010000002.1"/>
</dbReference>
<dbReference type="Gene3D" id="3.30.70.2060">
    <property type="match status" value="1"/>
</dbReference>
<dbReference type="Gene3D" id="3.30.70.2050">
    <property type="match status" value="1"/>
</dbReference>
<evidence type="ECO:0000256" key="1">
    <source>
        <dbReference type="SAM" id="SignalP"/>
    </source>
</evidence>
<keyword evidence="3" id="KW-1185">Reference proteome</keyword>
<gene>
    <name evidence="2" type="ORF">JDW22_05545</name>
</gene>
<feature type="chain" id="PRO_5045642688" evidence="1">
    <location>
        <begin position="19"/>
        <end position="190"/>
    </location>
</feature>
<evidence type="ECO:0000313" key="3">
    <source>
        <dbReference type="Proteomes" id="UP000614058"/>
    </source>
</evidence>
<dbReference type="PANTHER" id="PTHR41247:SF1">
    <property type="entry name" value="HTH-TYPE TRANSCRIPTIONAL REPRESSOR YCNK"/>
    <property type="match status" value="1"/>
</dbReference>
<dbReference type="EMBL" id="JAEHNZ010000002">
    <property type="protein sequence ID" value="MBK0396052.1"/>
    <property type="molecule type" value="Genomic_DNA"/>
</dbReference>
<organism evidence="2 3">
    <name type="scientific">Kingella bonacorsii</name>
    <dbReference type="NCBI Taxonomy" id="2796361"/>
    <lineage>
        <taxon>Bacteria</taxon>
        <taxon>Pseudomonadati</taxon>
        <taxon>Pseudomonadota</taxon>
        <taxon>Betaproteobacteria</taxon>
        <taxon>Neisseriales</taxon>
        <taxon>Neisseriaceae</taxon>
        <taxon>Kingella</taxon>
    </lineage>
</organism>
<dbReference type="InterPro" id="IPR008719">
    <property type="entry name" value="N2O_reductase_NosL"/>
</dbReference>
<reference evidence="2 3" key="1">
    <citation type="journal article" date="2021" name="Pathogens">
        <title>Isolation and Characterization of Kingella bonacorsii sp. nov., A Novel Kingella Species Detected in a Stable Periodontitis Subject.</title>
        <authorList>
            <person name="Antezack A."/>
            <person name="Boxberger M."/>
            <person name="Rolland C."/>
            <person name="Monnet-Corti V."/>
            <person name="La Scola B."/>
        </authorList>
    </citation>
    <scope>NUCLEOTIDE SEQUENCE [LARGE SCALE GENOMIC DNA]</scope>
    <source>
        <strain evidence="2 3">Marseille-Q4569</strain>
    </source>
</reference>
<keyword evidence="1" id="KW-0732">Signal</keyword>
<evidence type="ECO:0000313" key="2">
    <source>
        <dbReference type="EMBL" id="MBK0396052.1"/>
    </source>
</evidence>
<proteinExistence type="predicted"/>
<sequence length="190" mass="20347">MKKLIATLLLATALAACGGENGNTAANKPQPQVISDAAKGYYCTMNLPEHNGPKAQIFLESKPDEALWFSTVTQIFNFVRHPGEPKDIAAIYVTDMSDATDADWEKPLTTNAKWIDARTAHYVIESRYIGGMGTQDAIPFSDMAKAQAFVAKNGGRIVSFDDVPDSFVYANPVVGVPPQPASASDAAASH</sequence>
<dbReference type="SUPFAM" id="SSF160387">
    <property type="entry name" value="NosL/MerB-like"/>
    <property type="match status" value="1"/>
</dbReference>
<dbReference type="Pfam" id="PF05573">
    <property type="entry name" value="NosL"/>
    <property type="match status" value="1"/>
</dbReference>
<feature type="signal peptide" evidence="1">
    <location>
        <begin position="1"/>
        <end position="18"/>
    </location>
</feature>
<dbReference type="PANTHER" id="PTHR41247">
    <property type="entry name" value="HTH-TYPE TRANSCRIPTIONAL REPRESSOR YCNK"/>
    <property type="match status" value="1"/>
</dbReference>